<evidence type="ECO:0000256" key="2">
    <source>
        <dbReference type="ARBA" id="ARBA00022574"/>
    </source>
</evidence>
<dbReference type="GO" id="GO:0043130">
    <property type="term" value="F:ubiquitin binding"/>
    <property type="evidence" value="ECO:0007669"/>
    <property type="project" value="TreeGrafter"/>
</dbReference>
<dbReference type="SUPFAM" id="SSF50978">
    <property type="entry name" value="WD40 repeat-like"/>
    <property type="match status" value="1"/>
</dbReference>
<evidence type="ECO:0000256" key="3">
    <source>
        <dbReference type="ARBA" id="ARBA00022737"/>
    </source>
</evidence>
<reference evidence="5 6" key="1">
    <citation type="submission" date="2013-12" db="EMBL/GenBank/DDBJ databases">
        <title>Draft genome of the parsitic nematode Ancylostoma duodenale.</title>
        <authorList>
            <person name="Mitreva M."/>
        </authorList>
    </citation>
    <scope>NUCLEOTIDE SEQUENCE [LARGE SCALE GENOMIC DNA]</scope>
    <source>
        <strain evidence="5 6">Zhejiang</strain>
    </source>
</reference>
<dbReference type="PRINTS" id="PR00320">
    <property type="entry name" value="GPROTEINBRPT"/>
</dbReference>
<feature type="repeat" description="WD" evidence="4">
    <location>
        <begin position="21"/>
        <end position="61"/>
    </location>
</feature>
<evidence type="ECO:0000256" key="4">
    <source>
        <dbReference type="PROSITE-ProRule" id="PRU00221"/>
    </source>
</evidence>
<dbReference type="Proteomes" id="UP000054047">
    <property type="component" value="Unassembled WGS sequence"/>
</dbReference>
<dbReference type="Pfam" id="PF00400">
    <property type="entry name" value="WD40"/>
    <property type="match status" value="3"/>
</dbReference>
<dbReference type="InterPro" id="IPR001680">
    <property type="entry name" value="WD40_rpt"/>
</dbReference>
<dbReference type="InterPro" id="IPR020472">
    <property type="entry name" value="WD40_PAC1"/>
</dbReference>
<keyword evidence="1" id="KW-0963">Cytoplasm</keyword>
<proteinExistence type="predicted"/>
<dbReference type="GO" id="GO:0005634">
    <property type="term" value="C:nucleus"/>
    <property type="evidence" value="ECO:0007669"/>
    <property type="project" value="TreeGrafter"/>
</dbReference>
<dbReference type="SMART" id="SM00320">
    <property type="entry name" value="WD40"/>
    <property type="match status" value="3"/>
</dbReference>
<dbReference type="PROSITE" id="PS50294">
    <property type="entry name" value="WD_REPEATS_REGION"/>
    <property type="match status" value="1"/>
</dbReference>
<gene>
    <name evidence="5" type="ORF">ANCDUO_18884</name>
</gene>
<evidence type="ECO:0000256" key="1">
    <source>
        <dbReference type="ARBA" id="ARBA00022490"/>
    </source>
</evidence>
<dbReference type="GO" id="GO:0010992">
    <property type="term" value="P:ubiquitin recycling"/>
    <property type="evidence" value="ECO:0007669"/>
    <property type="project" value="TreeGrafter"/>
</dbReference>
<evidence type="ECO:0000313" key="5">
    <source>
        <dbReference type="EMBL" id="KIH51031.1"/>
    </source>
</evidence>
<dbReference type="InterPro" id="IPR036322">
    <property type="entry name" value="WD40_repeat_dom_sf"/>
</dbReference>
<dbReference type="GO" id="GO:0043161">
    <property type="term" value="P:proteasome-mediated ubiquitin-dependent protein catabolic process"/>
    <property type="evidence" value="ECO:0007669"/>
    <property type="project" value="TreeGrafter"/>
</dbReference>
<organism evidence="5 6">
    <name type="scientific">Ancylostoma duodenale</name>
    <dbReference type="NCBI Taxonomy" id="51022"/>
    <lineage>
        <taxon>Eukaryota</taxon>
        <taxon>Metazoa</taxon>
        <taxon>Ecdysozoa</taxon>
        <taxon>Nematoda</taxon>
        <taxon>Chromadorea</taxon>
        <taxon>Rhabditida</taxon>
        <taxon>Rhabditina</taxon>
        <taxon>Rhabditomorpha</taxon>
        <taxon>Strongyloidea</taxon>
        <taxon>Ancylostomatidae</taxon>
        <taxon>Ancylostomatinae</taxon>
        <taxon>Ancylostoma</taxon>
    </lineage>
</organism>
<name>A0A0C2G1U0_9BILA</name>
<dbReference type="OrthoDB" id="10255630at2759"/>
<dbReference type="EMBL" id="KN747871">
    <property type="protein sequence ID" value="KIH51031.1"/>
    <property type="molecule type" value="Genomic_DNA"/>
</dbReference>
<feature type="repeat" description="WD" evidence="4">
    <location>
        <begin position="155"/>
        <end position="187"/>
    </location>
</feature>
<dbReference type="PANTHER" id="PTHR19849:SF0">
    <property type="entry name" value="PHOSPHOLIPASE A-2-ACTIVATING PROTEIN"/>
    <property type="match status" value="1"/>
</dbReference>
<dbReference type="Gene3D" id="2.130.10.10">
    <property type="entry name" value="YVTN repeat-like/Quinoprotein amine dehydrogenase"/>
    <property type="match status" value="1"/>
</dbReference>
<sequence>MTDVEMTDATEGDEFYLSRVIDAHKADVKCLTSTSAGVIISGGRDETVKFWSKRGGEFSETLAFPQPKGLAVNSIGYYESPDGWRVFVGRKDGSIAVYGSGSPEPVTVLTQHSSNVCCLYVDEKNHILLSGSWDNNVIVWPIKELGAPEFPALLLNGHKLSVWALAAIEASPGYYLSGSADKTIKLWRDDNEVRTFTGSASGDVIPNACLPQDKKRPRGELVPMANYYRFGVEQLSAKALAKLVEVNNKQTALELNEDQVSF</sequence>
<evidence type="ECO:0000313" key="6">
    <source>
        <dbReference type="Proteomes" id="UP000054047"/>
    </source>
</evidence>
<dbReference type="InterPro" id="IPR015943">
    <property type="entry name" value="WD40/YVTN_repeat-like_dom_sf"/>
</dbReference>
<accession>A0A0C2G1U0</accession>
<dbReference type="AlphaFoldDB" id="A0A0C2G1U0"/>
<feature type="repeat" description="WD" evidence="4">
    <location>
        <begin position="109"/>
        <end position="143"/>
    </location>
</feature>
<dbReference type="PROSITE" id="PS50082">
    <property type="entry name" value="WD_REPEATS_2"/>
    <property type="match status" value="3"/>
</dbReference>
<keyword evidence="2 4" id="KW-0853">WD repeat</keyword>
<keyword evidence="3" id="KW-0677">Repeat</keyword>
<dbReference type="PANTHER" id="PTHR19849">
    <property type="entry name" value="PHOSPHOLIPASE A-2-ACTIVATING PROTEIN"/>
    <property type="match status" value="1"/>
</dbReference>
<dbReference type="GO" id="GO:0005737">
    <property type="term" value="C:cytoplasm"/>
    <property type="evidence" value="ECO:0007669"/>
    <property type="project" value="TreeGrafter"/>
</dbReference>
<protein>
    <submittedName>
        <fullName evidence="5">WD domain, G-beta repeat protein</fullName>
    </submittedName>
</protein>
<keyword evidence="6" id="KW-1185">Reference proteome</keyword>